<accession>A0A2C8Z9N2</accession>
<dbReference type="EMBL" id="OCST01000002">
    <property type="protein sequence ID" value="SOE60724.1"/>
    <property type="molecule type" value="Genomic_DNA"/>
</dbReference>
<gene>
    <name evidence="3" type="ORF">SAMN06296378_1140</name>
</gene>
<dbReference type="PANTHER" id="PTHR30023">
    <property type="entry name" value="D-ALANYL-D-ALANINE CARBOXYPEPTIDASE"/>
    <property type="match status" value="1"/>
</dbReference>
<dbReference type="Pfam" id="PF02113">
    <property type="entry name" value="Peptidase_S13"/>
    <property type="match status" value="2"/>
</dbReference>
<keyword evidence="3" id="KW-0121">Carboxypeptidase</keyword>
<dbReference type="RefSeq" id="WP_218839987.1">
    <property type="nucleotide sequence ID" value="NZ_BMLC01000001.1"/>
</dbReference>
<dbReference type="SUPFAM" id="SSF56601">
    <property type="entry name" value="beta-lactamase/transpeptidase-like"/>
    <property type="match status" value="1"/>
</dbReference>
<keyword evidence="2" id="KW-0378">Hydrolase</keyword>
<keyword evidence="4" id="KW-1185">Reference proteome</keyword>
<dbReference type="PRINTS" id="PR00922">
    <property type="entry name" value="DADACBPTASE3"/>
</dbReference>
<evidence type="ECO:0000256" key="1">
    <source>
        <dbReference type="ARBA" id="ARBA00006096"/>
    </source>
</evidence>
<dbReference type="GO" id="GO:0004185">
    <property type="term" value="F:serine-type carboxypeptidase activity"/>
    <property type="evidence" value="ECO:0007669"/>
    <property type="project" value="InterPro"/>
</dbReference>
<dbReference type="InterPro" id="IPR000667">
    <property type="entry name" value="Peptidase_S13"/>
</dbReference>
<comment type="similarity">
    <text evidence="1">Belongs to the peptidase S13 family.</text>
</comment>
<organism evidence="3 4">
    <name type="scientific">Salinibacterium xinjiangense</name>
    <dbReference type="NCBI Taxonomy" id="386302"/>
    <lineage>
        <taxon>Bacteria</taxon>
        <taxon>Bacillati</taxon>
        <taxon>Actinomycetota</taxon>
        <taxon>Actinomycetes</taxon>
        <taxon>Micrococcales</taxon>
        <taxon>Microbacteriaceae</taxon>
        <taxon>Salinibacterium</taxon>
    </lineage>
</organism>
<dbReference type="Proteomes" id="UP000219440">
    <property type="component" value="Unassembled WGS sequence"/>
</dbReference>
<dbReference type="PANTHER" id="PTHR30023:SF0">
    <property type="entry name" value="PENICILLIN-SENSITIVE CARBOXYPEPTIDASE A"/>
    <property type="match status" value="1"/>
</dbReference>
<evidence type="ECO:0000313" key="4">
    <source>
        <dbReference type="Proteomes" id="UP000219440"/>
    </source>
</evidence>
<dbReference type="InterPro" id="IPR012338">
    <property type="entry name" value="Beta-lactam/transpept-like"/>
</dbReference>
<dbReference type="GO" id="GO:0006508">
    <property type="term" value="P:proteolysis"/>
    <property type="evidence" value="ECO:0007669"/>
    <property type="project" value="InterPro"/>
</dbReference>
<sequence length="476" mass="48340">MSDAQPPQGKSRGGMSTVIGRHPTAWLITALALVFVLLGTGAVFLGFSRAPASSAAVAVPTSTPPAKPARVRPDSAQPAVRLRTCSVGSAAADPLLGTLAASVVDATTGATLFDRSGASPQSPAGALQLLTAATAVATLGPGATLSTKVVDGTTPGTIVLVGGGDATLSTSEDSVYPGAPLVSDLATEAMEKYTAAHPGVPITSIILDSTLWDPADNWNPSWPISERTDGYQPFITALMVDGDRADPTQLVSPRSEDPIARAGQAFAAAAELTDVTFAGGKATRSTVLAEVTSQPISTLVSQMLMNSDNALAEMLARSSSLKQDLGGSSASLQEVVRSAMDGLGMTGTEVLVIKDGSGESANNAVPPVFIAQLMVKIRNGEDGLDVVFDGMPVGGASGDLAERFTGDNAAAGSATHAKSGWIFHERSLAGLVTTADGTALTFAFYGLGDAITFDTRESLDTLVAAVHSCGNNLSNN</sequence>
<keyword evidence="3" id="KW-0645">Protease</keyword>
<dbReference type="AlphaFoldDB" id="A0A2C8Z9N2"/>
<proteinExistence type="inferred from homology"/>
<protein>
    <submittedName>
        <fullName evidence="3">D-alanyl-D-alanine carboxypeptidase / D-alanyl-D-alanine-endopeptidase (Penicillin-binding protein 4)</fullName>
    </submittedName>
</protein>
<dbReference type="GO" id="GO:0000270">
    <property type="term" value="P:peptidoglycan metabolic process"/>
    <property type="evidence" value="ECO:0007669"/>
    <property type="project" value="TreeGrafter"/>
</dbReference>
<reference evidence="3 4" key="1">
    <citation type="submission" date="2017-09" db="EMBL/GenBank/DDBJ databases">
        <authorList>
            <person name="Ehlers B."/>
            <person name="Leendertz F.H."/>
        </authorList>
    </citation>
    <scope>NUCLEOTIDE SEQUENCE [LARGE SCALE GENOMIC DNA]</scope>
    <source>
        <strain evidence="3 4">CGMCC 1.05381</strain>
    </source>
</reference>
<evidence type="ECO:0000313" key="3">
    <source>
        <dbReference type="EMBL" id="SOE60724.1"/>
    </source>
</evidence>
<dbReference type="Gene3D" id="3.40.710.10">
    <property type="entry name" value="DD-peptidase/beta-lactamase superfamily"/>
    <property type="match status" value="2"/>
</dbReference>
<name>A0A2C8Z9N2_9MICO</name>
<evidence type="ECO:0000256" key="2">
    <source>
        <dbReference type="ARBA" id="ARBA00022801"/>
    </source>
</evidence>